<name>A0A2P2PMK3_RHIMU</name>
<sequence length="19" mass="2059">MCFALLSFRPVASCLKNSA</sequence>
<organism evidence="1">
    <name type="scientific">Rhizophora mucronata</name>
    <name type="common">Asiatic mangrove</name>
    <dbReference type="NCBI Taxonomy" id="61149"/>
    <lineage>
        <taxon>Eukaryota</taxon>
        <taxon>Viridiplantae</taxon>
        <taxon>Streptophyta</taxon>
        <taxon>Embryophyta</taxon>
        <taxon>Tracheophyta</taxon>
        <taxon>Spermatophyta</taxon>
        <taxon>Magnoliopsida</taxon>
        <taxon>eudicotyledons</taxon>
        <taxon>Gunneridae</taxon>
        <taxon>Pentapetalae</taxon>
        <taxon>rosids</taxon>
        <taxon>fabids</taxon>
        <taxon>Malpighiales</taxon>
        <taxon>Rhizophoraceae</taxon>
        <taxon>Rhizophora</taxon>
    </lineage>
</organism>
<dbReference type="AlphaFoldDB" id="A0A2P2PMK3"/>
<proteinExistence type="predicted"/>
<reference evidence="1" key="1">
    <citation type="submission" date="2018-02" db="EMBL/GenBank/DDBJ databases">
        <title>Rhizophora mucronata_Transcriptome.</title>
        <authorList>
            <person name="Meera S.P."/>
            <person name="Sreeshan A."/>
            <person name="Augustine A."/>
        </authorList>
    </citation>
    <scope>NUCLEOTIDE SEQUENCE</scope>
    <source>
        <tissue evidence="1">Leaf</tissue>
    </source>
</reference>
<accession>A0A2P2PMK3</accession>
<protein>
    <submittedName>
        <fullName evidence="1">Uncharacterized protein</fullName>
    </submittedName>
</protein>
<dbReference type="EMBL" id="GGEC01075479">
    <property type="protein sequence ID" value="MBX55963.1"/>
    <property type="molecule type" value="Transcribed_RNA"/>
</dbReference>
<evidence type="ECO:0000313" key="1">
    <source>
        <dbReference type="EMBL" id="MBX55963.1"/>
    </source>
</evidence>